<dbReference type="Proteomes" id="UP000807353">
    <property type="component" value="Unassembled WGS sequence"/>
</dbReference>
<comment type="caution">
    <text evidence="1">The sequence shown here is derived from an EMBL/GenBank/DDBJ whole genome shotgun (WGS) entry which is preliminary data.</text>
</comment>
<keyword evidence="2" id="KW-1185">Reference proteome</keyword>
<sequence>MDSQTSDPRAVNNLLHTLRGEQFRHSQNLIRSRTHLSSAVAHNSPTLPVHFTSLGRSTRYDIGIKKADHSKQSALRSCPGPGPPKSWTQTPKDVLRETARRWRAEALSLIFSHIKPPPNVVPGFCAPSLTQLCLQKVIPSTSNIEFIETIVPFLPSHLRRDLVRYAAVQSPLSNTVLFALYEPEGHADGELIIVGPNATLRDDYFLLSSTLNAKEGGEVRDWDSEIAVPEPLCRFILISARLAISTLLTLPPTITHLALIDLPTSIPLHRLPGTCPMLVVLDLSYNTWLDDTSKDLNPFERVDWGRWSYLRILGLRACYISDELQIRVNQSRWDDVDII</sequence>
<organism evidence="1 2">
    <name type="scientific">Collybia nuda</name>
    <dbReference type="NCBI Taxonomy" id="64659"/>
    <lineage>
        <taxon>Eukaryota</taxon>
        <taxon>Fungi</taxon>
        <taxon>Dikarya</taxon>
        <taxon>Basidiomycota</taxon>
        <taxon>Agaricomycotina</taxon>
        <taxon>Agaricomycetes</taxon>
        <taxon>Agaricomycetidae</taxon>
        <taxon>Agaricales</taxon>
        <taxon>Tricholomatineae</taxon>
        <taxon>Clitocybaceae</taxon>
        <taxon>Collybia</taxon>
    </lineage>
</organism>
<dbReference type="OrthoDB" id="3264363at2759"/>
<dbReference type="EMBL" id="MU150230">
    <property type="protein sequence ID" value="KAF9469152.1"/>
    <property type="molecule type" value="Genomic_DNA"/>
</dbReference>
<reference evidence="1" key="1">
    <citation type="submission" date="2020-11" db="EMBL/GenBank/DDBJ databases">
        <authorList>
            <consortium name="DOE Joint Genome Institute"/>
            <person name="Ahrendt S."/>
            <person name="Riley R."/>
            <person name="Andreopoulos W."/>
            <person name="Labutti K."/>
            <person name="Pangilinan J."/>
            <person name="Ruiz-Duenas F.J."/>
            <person name="Barrasa J.M."/>
            <person name="Sanchez-Garcia M."/>
            <person name="Camarero S."/>
            <person name="Miyauchi S."/>
            <person name="Serrano A."/>
            <person name="Linde D."/>
            <person name="Babiker R."/>
            <person name="Drula E."/>
            <person name="Ayuso-Fernandez I."/>
            <person name="Pacheco R."/>
            <person name="Padilla G."/>
            <person name="Ferreira P."/>
            <person name="Barriuso J."/>
            <person name="Kellner H."/>
            <person name="Castanera R."/>
            <person name="Alfaro M."/>
            <person name="Ramirez L."/>
            <person name="Pisabarro A.G."/>
            <person name="Kuo A."/>
            <person name="Tritt A."/>
            <person name="Lipzen A."/>
            <person name="He G."/>
            <person name="Yan M."/>
            <person name="Ng V."/>
            <person name="Cullen D."/>
            <person name="Martin F."/>
            <person name="Rosso M.-N."/>
            <person name="Henrissat B."/>
            <person name="Hibbett D."/>
            <person name="Martinez A.T."/>
            <person name="Grigoriev I.V."/>
        </authorList>
    </citation>
    <scope>NUCLEOTIDE SEQUENCE</scope>
    <source>
        <strain evidence="1">CBS 247.69</strain>
    </source>
</reference>
<accession>A0A9P5YHL6</accession>
<feature type="non-terminal residue" evidence="1">
    <location>
        <position position="339"/>
    </location>
</feature>
<gene>
    <name evidence="1" type="ORF">BDZ94DRAFT_1243810</name>
</gene>
<dbReference type="AlphaFoldDB" id="A0A9P5YHL6"/>
<protein>
    <submittedName>
        <fullName evidence="1">Uncharacterized protein</fullName>
    </submittedName>
</protein>
<evidence type="ECO:0000313" key="1">
    <source>
        <dbReference type="EMBL" id="KAF9469152.1"/>
    </source>
</evidence>
<proteinExistence type="predicted"/>
<name>A0A9P5YHL6_9AGAR</name>
<evidence type="ECO:0000313" key="2">
    <source>
        <dbReference type="Proteomes" id="UP000807353"/>
    </source>
</evidence>
<dbReference type="SUPFAM" id="SSF52047">
    <property type="entry name" value="RNI-like"/>
    <property type="match status" value="1"/>
</dbReference>